<evidence type="ECO:0000313" key="2">
    <source>
        <dbReference type="EMBL" id="KPM42024.1"/>
    </source>
</evidence>
<keyword evidence="3" id="KW-1185">Reference proteome</keyword>
<protein>
    <submittedName>
        <fullName evidence="2">Uncharacterized protein</fullName>
    </submittedName>
</protein>
<feature type="compositionally biased region" description="Polar residues" evidence="1">
    <location>
        <begin position="162"/>
        <end position="178"/>
    </location>
</feature>
<accession>A0A0P7BMU3</accession>
<reference evidence="2 3" key="1">
    <citation type="submission" date="2015-09" db="EMBL/GenBank/DDBJ databases">
        <title>Draft genome of a European isolate of the apple canker pathogen Neonectria ditissima.</title>
        <authorList>
            <person name="Gomez-Cortecero A."/>
            <person name="Harrison R.J."/>
            <person name="Armitage A.D."/>
        </authorList>
    </citation>
    <scope>NUCLEOTIDE SEQUENCE [LARGE SCALE GENOMIC DNA]</scope>
    <source>
        <strain evidence="2 3">R09/05</strain>
    </source>
</reference>
<proteinExistence type="predicted"/>
<dbReference type="Proteomes" id="UP000050424">
    <property type="component" value="Unassembled WGS sequence"/>
</dbReference>
<dbReference type="EMBL" id="LKCW01000055">
    <property type="protein sequence ID" value="KPM42024.1"/>
    <property type="molecule type" value="Genomic_DNA"/>
</dbReference>
<name>A0A0P7BMU3_9HYPO</name>
<sequence>MSFNHTIIGEGLTNGTYANGDRMAPAASQLYLLIQQEPLLEQLAAVQTMNNASEMKAQLAWLGHLDAVNLALLGCEAFKIGNVNTAANYNRHDASHSTSCNSHNTSLIHPLRPTEMRQRIKPQHQLQQTRCKPHYQLRQSQFNAQSPASSYRKETRHRAVWRTSTGIVTTSTGRSSPPCTRRSSEEPDLTSSAASRPPELPQSAPSDREIKPAMYKKKLQRAGLDKLSSFKSTRAAPISTIAKVHLAVFGCDLLIEDTATEANDLASIARERELLRDFANKLDPGSYGTVTVKDRSDQVAEAEKRFLERLNHPMYDIWFVELLRCVELVRMAR</sequence>
<evidence type="ECO:0000256" key="1">
    <source>
        <dbReference type="SAM" id="MobiDB-lite"/>
    </source>
</evidence>
<organism evidence="2 3">
    <name type="scientific">Neonectria ditissima</name>
    <dbReference type="NCBI Taxonomy" id="78410"/>
    <lineage>
        <taxon>Eukaryota</taxon>
        <taxon>Fungi</taxon>
        <taxon>Dikarya</taxon>
        <taxon>Ascomycota</taxon>
        <taxon>Pezizomycotina</taxon>
        <taxon>Sordariomycetes</taxon>
        <taxon>Hypocreomycetidae</taxon>
        <taxon>Hypocreales</taxon>
        <taxon>Nectriaceae</taxon>
        <taxon>Neonectria</taxon>
    </lineage>
</organism>
<gene>
    <name evidence="2" type="ORF">AK830_g4515</name>
</gene>
<feature type="region of interest" description="Disordered" evidence="1">
    <location>
        <begin position="140"/>
        <end position="211"/>
    </location>
</feature>
<evidence type="ECO:0000313" key="3">
    <source>
        <dbReference type="Proteomes" id="UP000050424"/>
    </source>
</evidence>
<feature type="compositionally biased region" description="Polar residues" evidence="1">
    <location>
        <begin position="140"/>
        <end position="149"/>
    </location>
</feature>
<comment type="caution">
    <text evidence="2">The sequence shown here is derived from an EMBL/GenBank/DDBJ whole genome shotgun (WGS) entry which is preliminary data.</text>
</comment>
<dbReference type="AlphaFoldDB" id="A0A0P7BMU3"/>